<proteinExistence type="predicted"/>
<dbReference type="RefSeq" id="WP_141132197.1">
    <property type="nucleotide sequence ID" value="NZ_CAMISF010000004.1"/>
</dbReference>
<dbReference type="InterPro" id="IPR016181">
    <property type="entry name" value="Acyl_CoA_acyltransferase"/>
</dbReference>
<sequence>MLVRLAIETDATSLIAIDTVALHEPKRAAQIRTWCAQAVCYIAEEQGVAMGYGVLNYHFFGCGFIEMLMVGEHCRRRGIGLALIAALKSRCRHPKLFTSTNRSNLPMQRLLLNAGFIASGQVDNLDDGDPEQVFFIPVGSEKTDIVL</sequence>
<accession>A0A3S4X136</accession>
<evidence type="ECO:0000313" key="2">
    <source>
        <dbReference type="EMBL" id="VEI70182.1"/>
    </source>
</evidence>
<keyword evidence="2" id="KW-0808">Transferase</keyword>
<evidence type="ECO:0000259" key="1">
    <source>
        <dbReference type="PROSITE" id="PS51186"/>
    </source>
</evidence>
<dbReference type="GO" id="GO:0016747">
    <property type="term" value="F:acyltransferase activity, transferring groups other than amino-acyl groups"/>
    <property type="evidence" value="ECO:0007669"/>
    <property type="project" value="InterPro"/>
</dbReference>
<dbReference type="Gene3D" id="3.40.630.30">
    <property type="match status" value="1"/>
</dbReference>
<name>A0A3S4X136_SERFO</name>
<dbReference type="EMBL" id="LR134492">
    <property type="protein sequence ID" value="VEI70182.1"/>
    <property type="molecule type" value="Genomic_DNA"/>
</dbReference>
<feature type="domain" description="N-acetyltransferase" evidence="1">
    <location>
        <begin position="1"/>
        <end position="139"/>
    </location>
</feature>
<dbReference type="Pfam" id="PF00583">
    <property type="entry name" value="Acetyltransf_1"/>
    <property type="match status" value="1"/>
</dbReference>
<dbReference type="PROSITE" id="PS51186">
    <property type="entry name" value="GNAT"/>
    <property type="match status" value="1"/>
</dbReference>
<dbReference type="Proteomes" id="UP000270487">
    <property type="component" value="Chromosome"/>
</dbReference>
<protein>
    <submittedName>
        <fullName evidence="2">Acetyltransferase (GNAT) family</fullName>
    </submittedName>
</protein>
<dbReference type="AlphaFoldDB" id="A0A3S4X136"/>
<reference evidence="2 3" key="1">
    <citation type="submission" date="2018-12" db="EMBL/GenBank/DDBJ databases">
        <authorList>
            <consortium name="Pathogen Informatics"/>
        </authorList>
    </citation>
    <scope>NUCLEOTIDE SEQUENCE [LARGE SCALE GENOMIC DNA]</scope>
    <source>
        <strain evidence="2 3">NCTC13193</strain>
    </source>
</reference>
<evidence type="ECO:0000313" key="3">
    <source>
        <dbReference type="Proteomes" id="UP000270487"/>
    </source>
</evidence>
<dbReference type="SUPFAM" id="SSF55729">
    <property type="entry name" value="Acyl-CoA N-acyltransferases (Nat)"/>
    <property type="match status" value="1"/>
</dbReference>
<gene>
    <name evidence="2" type="ORF">NCTC13193_02914</name>
</gene>
<dbReference type="InterPro" id="IPR000182">
    <property type="entry name" value="GNAT_dom"/>
</dbReference>
<organism evidence="2 3">
    <name type="scientific">Serratia fonticola</name>
    <dbReference type="NCBI Taxonomy" id="47917"/>
    <lineage>
        <taxon>Bacteria</taxon>
        <taxon>Pseudomonadati</taxon>
        <taxon>Pseudomonadota</taxon>
        <taxon>Gammaproteobacteria</taxon>
        <taxon>Enterobacterales</taxon>
        <taxon>Yersiniaceae</taxon>
        <taxon>Serratia</taxon>
    </lineage>
</organism>
<dbReference type="CDD" id="cd04301">
    <property type="entry name" value="NAT_SF"/>
    <property type="match status" value="1"/>
</dbReference>